<keyword evidence="2" id="KW-1185">Reference proteome</keyword>
<organism evidence="1 2">
    <name type="scientific">Dyadobacter sandarakinus</name>
    <dbReference type="NCBI Taxonomy" id="2747268"/>
    <lineage>
        <taxon>Bacteria</taxon>
        <taxon>Pseudomonadati</taxon>
        <taxon>Bacteroidota</taxon>
        <taxon>Cytophagia</taxon>
        <taxon>Cytophagales</taxon>
        <taxon>Spirosomataceae</taxon>
        <taxon>Dyadobacter</taxon>
    </lineage>
</organism>
<dbReference type="Proteomes" id="UP000612680">
    <property type="component" value="Chromosome"/>
</dbReference>
<evidence type="ECO:0000313" key="2">
    <source>
        <dbReference type="Proteomes" id="UP000612680"/>
    </source>
</evidence>
<sequence>MKQIFTLLLFLGILPLMAQDADYYRKIYTRPLSPGLYHAAAVPGGDKDAKVPNRWYFGVDGFLIRDVNTITSNFDELIGTESPVSASWGVNVGWVHHENWTMEATYTRSAIHNILIVNGYNPLRYNIQNDRNNLILRVKRRLLFNKNELRRPAFWIGIGGGIVPNSGRQKDYYAFEGYRQEGRWQPVDTLHMTSNSYISKSATLLAEVSAEYVVKVAKVVDLSIFARRQWGFGTSVTTDLVYSINNQVADRSTITGKGTGLNLGLSLRYVFHLGSDFSALDLR</sequence>
<reference evidence="1 2" key="1">
    <citation type="submission" date="2020-06" db="EMBL/GenBank/DDBJ databases">
        <title>Dyadobacter sandarakinus sp. nov., isolated from the soil of the Arctic Yellow River Station.</title>
        <authorList>
            <person name="Zhang Y."/>
            <person name="Peng F."/>
        </authorList>
    </citation>
    <scope>NUCLEOTIDE SEQUENCE [LARGE SCALE GENOMIC DNA]</scope>
    <source>
        <strain evidence="1 2">Q3-56</strain>
    </source>
</reference>
<evidence type="ECO:0008006" key="3">
    <source>
        <dbReference type="Google" id="ProtNLM"/>
    </source>
</evidence>
<protein>
    <recommendedName>
        <fullName evidence="3">Outer membrane protein beta-barrel domain-containing protein</fullName>
    </recommendedName>
</protein>
<dbReference type="EMBL" id="CP056775">
    <property type="protein sequence ID" value="QRR03710.1"/>
    <property type="molecule type" value="Genomic_DNA"/>
</dbReference>
<accession>A0ABX7ICK6</accession>
<proteinExistence type="predicted"/>
<dbReference type="RefSeq" id="WP_204659901.1">
    <property type="nucleotide sequence ID" value="NZ_CP056775.1"/>
</dbReference>
<name>A0ABX7ICK6_9BACT</name>
<evidence type="ECO:0000313" key="1">
    <source>
        <dbReference type="EMBL" id="QRR03710.1"/>
    </source>
</evidence>
<gene>
    <name evidence="1" type="ORF">HWI92_23740</name>
</gene>